<comment type="caution">
    <text evidence="2">The sequence shown here is derived from an EMBL/GenBank/DDBJ whole genome shotgun (WGS) entry which is preliminary data.</text>
</comment>
<feature type="compositionally biased region" description="Low complexity" evidence="1">
    <location>
        <begin position="122"/>
        <end position="133"/>
    </location>
</feature>
<evidence type="ECO:0000313" key="3">
    <source>
        <dbReference type="Proteomes" id="UP000267464"/>
    </source>
</evidence>
<gene>
    <name evidence="2" type="ORF">DZC73_00240</name>
</gene>
<organism evidence="2 3">
    <name type="scientific">Piscinibacter terrae</name>
    <dbReference type="NCBI Taxonomy" id="2496871"/>
    <lineage>
        <taxon>Bacteria</taxon>
        <taxon>Pseudomonadati</taxon>
        <taxon>Pseudomonadota</taxon>
        <taxon>Betaproteobacteria</taxon>
        <taxon>Burkholderiales</taxon>
        <taxon>Sphaerotilaceae</taxon>
        <taxon>Piscinibacter</taxon>
    </lineage>
</organism>
<accession>A0A3N7JXI1</accession>
<dbReference type="RefSeq" id="WP_124538201.1">
    <property type="nucleotide sequence ID" value="NZ_QUSW01000001.1"/>
</dbReference>
<evidence type="ECO:0008006" key="4">
    <source>
        <dbReference type="Google" id="ProtNLM"/>
    </source>
</evidence>
<sequence>MKIAAGFLQPSQMAAELNVLKNALDFVAKLLQGDLQGALKDFAKTCDALQQAAQGGQQPAPGQGMDLYALLREILEQGKKASQGGPSGQGSDATQGAQDCQQTPAAGNVVGPVLEKLQIDDPQQQQPQKQADAPEQRNSPVQGKSSSADAGNAPAGVPKDMWNDDVEVGKKTGVDPYVLAAQEEKESQFGKALAGSPSGGDGILQVEPSTRQAYAAKFEAKMGHAYDHSSQKDQIAMAAVIEADKGGSTTNMLEKYNGGDNWAPGATDSYGRQIKADEYAASVTARAEQMRNGG</sequence>
<keyword evidence="3" id="KW-1185">Reference proteome</keyword>
<dbReference type="Proteomes" id="UP000267464">
    <property type="component" value="Unassembled WGS sequence"/>
</dbReference>
<dbReference type="Gene3D" id="1.10.530.10">
    <property type="match status" value="1"/>
</dbReference>
<feature type="region of interest" description="Disordered" evidence="1">
    <location>
        <begin position="79"/>
        <end position="105"/>
    </location>
</feature>
<dbReference type="SUPFAM" id="SSF53955">
    <property type="entry name" value="Lysozyme-like"/>
    <property type="match status" value="1"/>
</dbReference>
<dbReference type="OrthoDB" id="315328at2"/>
<reference evidence="2 3" key="2">
    <citation type="submission" date="2018-12" db="EMBL/GenBank/DDBJ databases">
        <title>Rhizobacter gummiphilus sp. nov., a rubber-degrading bacterium isolated from the soil of a botanical garden in Japan.</title>
        <authorList>
            <person name="Shunsuke S.S."/>
        </authorList>
    </citation>
    <scope>NUCLEOTIDE SEQUENCE [LARGE SCALE GENOMIC DNA]</scope>
    <source>
        <strain evidence="2 3">S-16</strain>
    </source>
</reference>
<dbReference type="EMBL" id="QUSW01000001">
    <property type="protein sequence ID" value="RQP25549.1"/>
    <property type="molecule type" value="Genomic_DNA"/>
</dbReference>
<reference evidence="2 3" key="1">
    <citation type="submission" date="2018-08" db="EMBL/GenBank/DDBJ databases">
        <authorList>
            <person name="Khan S.A."/>
            <person name="Jeon C.O."/>
            <person name="Chun B.H."/>
            <person name="Jeong S.E."/>
        </authorList>
    </citation>
    <scope>NUCLEOTIDE SEQUENCE [LARGE SCALE GENOMIC DNA]</scope>
    <source>
        <strain evidence="2 3">S-16</strain>
    </source>
</reference>
<evidence type="ECO:0000313" key="2">
    <source>
        <dbReference type="EMBL" id="RQP25549.1"/>
    </source>
</evidence>
<evidence type="ECO:0000256" key="1">
    <source>
        <dbReference type="SAM" id="MobiDB-lite"/>
    </source>
</evidence>
<dbReference type="AlphaFoldDB" id="A0A3N7JXI1"/>
<protein>
    <recommendedName>
        <fullName evidence="4">Transglycosylase SLT domain-containing protein</fullName>
    </recommendedName>
</protein>
<feature type="region of interest" description="Disordered" evidence="1">
    <location>
        <begin position="122"/>
        <end position="167"/>
    </location>
</feature>
<name>A0A3N7JXI1_9BURK</name>
<proteinExistence type="predicted"/>
<feature type="compositionally biased region" description="Polar residues" evidence="1">
    <location>
        <begin position="137"/>
        <end position="149"/>
    </location>
</feature>
<feature type="compositionally biased region" description="Polar residues" evidence="1">
    <location>
        <begin position="89"/>
        <end position="105"/>
    </location>
</feature>
<dbReference type="InterPro" id="IPR023346">
    <property type="entry name" value="Lysozyme-like_dom_sf"/>
</dbReference>